<name>A0A0A8Z5U0_ARUDO</name>
<protein>
    <submittedName>
        <fullName evidence="1">Uncharacterized protein</fullName>
    </submittedName>
</protein>
<organism evidence="1">
    <name type="scientific">Arundo donax</name>
    <name type="common">Giant reed</name>
    <name type="synonym">Donax arundinaceus</name>
    <dbReference type="NCBI Taxonomy" id="35708"/>
    <lineage>
        <taxon>Eukaryota</taxon>
        <taxon>Viridiplantae</taxon>
        <taxon>Streptophyta</taxon>
        <taxon>Embryophyta</taxon>
        <taxon>Tracheophyta</taxon>
        <taxon>Spermatophyta</taxon>
        <taxon>Magnoliopsida</taxon>
        <taxon>Liliopsida</taxon>
        <taxon>Poales</taxon>
        <taxon>Poaceae</taxon>
        <taxon>PACMAD clade</taxon>
        <taxon>Arundinoideae</taxon>
        <taxon>Arundineae</taxon>
        <taxon>Arundo</taxon>
    </lineage>
</organism>
<dbReference type="AlphaFoldDB" id="A0A0A8Z5U0"/>
<proteinExistence type="predicted"/>
<dbReference type="EMBL" id="GBRH01264847">
    <property type="protein sequence ID" value="JAD33048.1"/>
    <property type="molecule type" value="Transcribed_RNA"/>
</dbReference>
<evidence type="ECO:0000313" key="1">
    <source>
        <dbReference type="EMBL" id="JAD33048.1"/>
    </source>
</evidence>
<reference evidence="1" key="2">
    <citation type="journal article" date="2015" name="Data Brief">
        <title>Shoot transcriptome of the giant reed, Arundo donax.</title>
        <authorList>
            <person name="Barrero R.A."/>
            <person name="Guerrero F.D."/>
            <person name="Moolhuijzen P."/>
            <person name="Goolsby J.A."/>
            <person name="Tidwell J."/>
            <person name="Bellgard S.E."/>
            <person name="Bellgard M.I."/>
        </authorList>
    </citation>
    <scope>NUCLEOTIDE SEQUENCE</scope>
    <source>
        <tissue evidence="1">Shoot tissue taken approximately 20 cm above the soil surface</tissue>
    </source>
</reference>
<sequence length="36" mass="4141">MPCSCSQSCYLQSKMSEFESATFTDCSPPVFLFFYK</sequence>
<reference evidence="1" key="1">
    <citation type="submission" date="2014-09" db="EMBL/GenBank/DDBJ databases">
        <authorList>
            <person name="Magalhaes I.L.F."/>
            <person name="Oliveira U."/>
            <person name="Santos F.R."/>
            <person name="Vidigal T.H.D.A."/>
            <person name="Brescovit A.D."/>
            <person name="Santos A.J."/>
        </authorList>
    </citation>
    <scope>NUCLEOTIDE SEQUENCE</scope>
    <source>
        <tissue evidence="1">Shoot tissue taken approximately 20 cm above the soil surface</tissue>
    </source>
</reference>
<accession>A0A0A8Z5U0</accession>